<name>A0A0B7KIM0_BIOOC</name>
<feature type="region of interest" description="Disordered" evidence="1">
    <location>
        <begin position="1019"/>
        <end position="1044"/>
    </location>
</feature>
<evidence type="ECO:0000259" key="3">
    <source>
        <dbReference type="Pfam" id="PF24476"/>
    </source>
</evidence>
<dbReference type="SUPFAM" id="SSF53167">
    <property type="entry name" value="Purine and uridine phosphorylases"/>
    <property type="match status" value="1"/>
</dbReference>
<evidence type="ECO:0000313" key="4">
    <source>
        <dbReference type="EMBL" id="CEO57433.1"/>
    </source>
</evidence>
<feature type="compositionally biased region" description="Polar residues" evidence="1">
    <location>
        <begin position="1185"/>
        <end position="1207"/>
    </location>
</feature>
<dbReference type="EMBL" id="CDPU01000102">
    <property type="protein sequence ID" value="CEO57433.1"/>
    <property type="molecule type" value="Genomic_DNA"/>
</dbReference>
<dbReference type="GO" id="GO:0003824">
    <property type="term" value="F:catalytic activity"/>
    <property type="evidence" value="ECO:0007669"/>
    <property type="project" value="InterPro"/>
</dbReference>
<reference evidence="4" key="1">
    <citation type="submission" date="2015-01" db="EMBL/GenBank/DDBJ databases">
        <authorList>
            <person name="Durling Mikael"/>
        </authorList>
    </citation>
    <scope>NUCLEOTIDE SEQUENCE</scope>
</reference>
<dbReference type="PANTHER" id="PTHR46082:SF6">
    <property type="entry name" value="AAA+ ATPASE DOMAIN-CONTAINING PROTEIN-RELATED"/>
    <property type="match status" value="1"/>
</dbReference>
<dbReference type="InterPro" id="IPR053137">
    <property type="entry name" value="NLR-like"/>
</dbReference>
<dbReference type="Pfam" id="PF24476">
    <property type="entry name" value="DUF7580"/>
    <property type="match status" value="1"/>
</dbReference>
<feature type="compositionally biased region" description="Basic and acidic residues" evidence="1">
    <location>
        <begin position="544"/>
        <end position="553"/>
    </location>
</feature>
<sequence>MPYLIQSDEFRLIRELGRLFNLRKGEFQPGPPENHERVSSDVEFIDFELRHAFTFKDFPRNLELAEFEQCQGKLKCLCLLLEGLVSDQYTQKPPHGVEDQILAYPRLRKLIHHMQSTSGVLDLVYGCNKSIFSLPHGSDLANCLRVINECNGAFRRLHAPPAQAATLNNSAKREQKRKWKKARIRNRATFVLDGVFRHFRCGTQHEVLLKLFEDPDENLELPSLELVFSRCPDSRLLQEVRCGSVILNEMSIQSIPNICTGLQEQIGRGKELFLCIEEYGLFGAWADSTSATNPSSKESLNQLIVDGAFEPRSRNINAVMVGSSQTKFSTREKRALAVKLGFCLMDFFDADFNSKKIYFLDSANQAEKREIPYLAFRSQLPASSESYNFKMGHPHPALLSFAKLLIEMDCGQMIKLDIDRDYTRNRDAWLKLLDIVDEIQGDVGESYLQAIRGCLLAHQKIAEALGSRERGRKDADSKVRKKIYKEIVQKLEQGLSEATPRSDLKRRRSKSPPPAESEDHRQLLSSWTGSRRRSKRAFSKASISKRERTDEMHGSPFSGVSTLAMRGVTESFAHGIKIQASDQMIVPRDTCRPTRRKDFEIAVVCALPIEFNAVSLLVDQFWDEEGDVYGRAVGDENTYTTGRIGKFNVVLALLPNMGKISAAGSAASLRASFPRLRLVMLTGICGGVPRPGTDEELLLGDVVISKTVLQYDHGRLYPDRFAMKDTLEDAVGRPTKNIRNLVSLLETDLIRERIEQRAAFFLEELQGNSRGGRRRRANYEYPGADNDNLFEASFRHKHYSTEGECVCTACFKASDPVCDETSKMTCSHLGCHTDCIVSRQRIKEKRQLESDGRTKEAQAPLIFVGRVGSGDMVIKSGEVCDKIAKEHDILAFEMEGAGVLDEIPCIVAKGVCDYADSHKNKSWQAFAAATAAPAPSYRRHDQFTSDNPRYDAISARSQTQETPHADPAIVAYRLKDDALSTKRPTPTLETPETSAHRPLVPTVERDVLQKFCEFAAQTKKVAEEKERKERKEGPGPKKPDPDELTELKKFASSFRLPTPIPRDLAEIISNDPLKQKEIMDKSIRRAEEFAKAKAEAMSAKEKAAKDEKQSQANPQLHHLKMDRKPIPQLQQNKLWSDIVRGAPPRTEAPLRAKELNLLDSGGVLPPVSIYSSCLCGLTRSTKKTQTITPTSVSGYSNTPRSRKNTNPAGKAREHDDASLISQASTTYTPEQRDDVIVRYSRAILKGLRSNSNYSAASGSSRQHVLPHLRSALKTFAEAAEADTSGRTQAKARKMLRRLRPEIARKLQGQVINDDRAAESRRVPIDLLGTRQMDPSEKINRWGVTAPFGLPKTSARLNQRQSLNQVLVSLKGQRAPWTQGIWKLQPMIPLVCTGRPSTPAEVLKHITTQPAFKSLIHTTEKLFERYHSSHDGAINPLCAVFNVDWDLKDFLNNNYDDGIHQPLDQILAVTGVIDKAQLCSVGDCFGWCWPRYRLQLLRALQEALNSSNCQSRDPQRRQRQRSSAGRVTVDSTLRTVTARGTEDFIISVAQQISWLAAVCQEKQDQLTYAYVGFFEASHADPSGIPAFDVDAKLEIPSTQDSGSCWNTIVGPAVLVTGFPLPERNHNERGLEVSIPVMAALAETPKAVTFGDGFVFKSRCHALVPIEDLGFSIQWHLVDAYPEKLEWAHIDKACLTRLRRPVKESEFWSRRSFLGWCPQVLELLATSDFDYSSTQYSKAGKPPRWAQLEKISIGFG</sequence>
<evidence type="ECO:0000259" key="2">
    <source>
        <dbReference type="Pfam" id="PF01048"/>
    </source>
</evidence>
<feature type="domain" description="Nucleoside phosphorylase" evidence="2">
    <location>
        <begin position="600"/>
        <end position="716"/>
    </location>
</feature>
<gene>
    <name evidence="4" type="ORF">BN869_000013491_1</name>
</gene>
<dbReference type="GO" id="GO:0009116">
    <property type="term" value="P:nucleoside metabolic process"/>
    <property type="evidence" value="ECO:0007669"/>
    <property type="project" value="InterPro"/>
</dbReference>
<evidence type="ECO:0000256" key="1">
    <source>
        <dbReference type="SAM" id="MobiDB-lite"/>
    </source>
</evidence>
<feature type="region of interest" description="Disordered" evidence="1">
    <location>
        <begin position="1185"/>
        <end position="1227"/>
    </location>
</feature>
<accession>A0A0B7KIM0</accession>
<feature type="compositionally biased region" description="Basic and acidic residues" evidence="1">
    <location>
        <begin position="1020"/>
        <end position="1044"/>
    </location>
</feature>
<dbReference type="InterPro" id="IPR056002">
    <property type="entry name" value="DUF7580"/>
</dbReference>
<feature type="region of interest" description="Disordered" evidence="1">
    <location>
        <begin position="495"/>
        <end position="558"/>
    </location>
</feature>
<protein>
    <submittedName>
        <fullName evidence="4">Uncharacterized protein</fullName>
    </submittedName>
</protein>
<dbReference type="PANTHER" id="PTHR46082">
    <property type="entry name" value="ATP/GTP-BINDING PROTEIN-RELATED"/>
    <property type="match status" value="1"/>
</dbReference>
<proteinExistence type="predicted"/>
<feature type="domain" description="DUF7580" evidence="3">
    <location>
        <begin position="179"/>
        <end position="497"/>
    </location>
</feature>
<dbReference type="Pfam" id="PF01048">
    <property type="entry name" value="PNP_UDP_1"/>
    <property type="match status" value="1"/>
</dbReference>
<dbReference type="InterPro" id="IPR035994">
    <property type="entry name" value="Nucleoside_phosphorylase_sf"/>
</dbReference>
<dbReference type="Gene3D" id="3.40.50.1580">
    <property type="entry name" value="Nucleoside phosphorylase domain"/>
    <property type="match status" value="1"/>
</dbReference>
<organism evidence="4">
    <name type="scientific">Bionectria ochroleuca</name>
    <name type="common">Gliocladium roseum</name>
    <dbReference type="NCBI Taxonomy" id="29856"/>
    <lineage>
        <taxon>Eukaryota</taxon>
        <taxon>Fungi</taxon>
        <taxon>Dikarya</taxon>
        <taxon>Ascomycota</taxon>
        <taxon>Pezizomycotina</taxon>
        <taxon>Sordariomycetes</taxon>
        <taxon>Hypocreomycetidae</taxon>
        <taxon>Hypocreales</taxon>
        <taxon>Bionectriaceae</taxon>
        <taxon>Clonostachys</taxon>
    </lineage>
</organism>
<dbReference type="InterPro" id="IPR000845">
    <property type="entry name" value="Nucleoside_phosphorylase_d"/>
</dbReference>